<dbReference type="InterPro" id="IPR015422">
    <property type="entry name" value="PyrdxlP-dep_Trfase_small"/>
</dbReference>
<dbReference type="RefSeq" id="WP_011534676.1">
    <property type="nucleotide sequence ID" value="NZ_CP132921.1"/>
</dbReference>
<dbReference type="InterPro" id="IPR036633">
    <property type="entry name" value="Prn/Lys/Arg_de-COase_C_sf"/>
</dbReference>
<dbReference type="InterPro" id="IPR011193">
    <property type="entry name" value="Orn/lys/arg_de-COase"/>
</dbReference>
<dbReference type="InterPro" id="IPR005308">
    <property type="entry name" value="OKR_de-COase_N"/>
</dbReference>
<dbReference type="PIRSF" id="PIRSF009393">
    <property type="entry name" value="Orn_decarb"/>
    <property type="match status" value="1"/>
</dbReference>
<protein>
    <submittedName>
        <fullName evidence="6">Orn/Lys/Arg decarboxylase N-terminal domain-containing protein</fullName>
    </submittedName>
</protein>
<dbReference type="InterPro" id="IPR000310">
    <property type="entry name" value="Orn/Lys/Arg_deCO2ase_major_dom"/>
</dbReference>
<evidence type="ECO:0000259" key="5">
    <source>
        <dbReference type="PROSITE" id="PS00703"/>
    </source>
</evidence>
<dbReference type="SUPFAM" id="SSF53383">
    <property type="entry name" value="PLP-dependent transferases"/>
    <property type="match status" value="1"/>
</dbReference>
<evidence type="ECO:0000313" key="6">
    <source>
        <dbReference type="EMBL" id="WMW07946.1"/>
    </source>
</evidence>
<accession>A0ABY9QV85</accession>
<keyword evidence="3" id="KW-0663">Pyridoxal phosphate</keyword>
<reference evidence="6 7" key="1">
    <citation type="submission" date="2023-08" db="EMBL/GenBank/DDBJ databases">
        <title>Complete Genome Sequence of Pseudomonas entomophila TVIN A01.</title>
        <authorList>
            <person name="Shelke T."/>
            <person name="Mahar N.S."/>
            <person name="Gupta I."/>
            <person name="Gupta V."/>
        </authorList>
    </citation>
    <scope>NUCLEOTIDE SEQUENCE [LARGE SCALE GENOMIC DNA]</scope>
    <source>
        <strain evidence="6 7">TVIN-A01</strain>
    </source>
</reference>
<evidence type="ECO:0000256" key="4">
    <source>
        <dbReference type="ARBA" id="ARBA00023239"/>
    </source>
</evidence>
<dbReference type="Gene3D" id="3.40.50.2300">
    <property type="match status" value="1"/>
</dbReference>
<dbReference type="Pfam" id="PF03709">
    <property type="entry name" value="OKR_DC_1_N"/>
    <property type="match status" value="1"/>
</dbReference>
<comment type="similarity">
    <text evidence="1">Belongs to the Orn/Lys/Arg decarboxylase class-I family.</text>
</comment>
<dbReference type="SUPFAM" id="SSF55904">
    <property type="entry name" value="Ornithine decarboxylase C-terminal domain"/>
    <property type="match status" value="1"/>
</dbReference>
<dbReference type="CDD" id="cd00615">
    <property type="entry name" value="Orn_deC_like"/>
    <property type="match status" value="1"/>
</dbReference>
<dbReference type="Pfam" id="PF01276">
    <property type="entry name" value="OKR_DC_1"/>
    <property type="match status" value="1"/>
</dbReference>
<evidence type="ECO:0000256" key="3">
    <source>
        <dbReference type="ARBA" id="ARBA00022898"/>
    </source>
</evidence>
<sequence length="746" mass="81866">MYKDLKFPILIVHRAIKADSVAGERVRGIADELAQDGFAILAAADQAEARLVAATHHGLACMLIAAEGAGDNSHLLQNMAELIRLARLRAPNLPIFALGEQVTLENAPAEAMGELNQLRGILYLFEDTVPFLARQVARAAHNYLDGLLPPFFKALVQHTAQSNYSWHTPGHGGGVAYRKSPVGQAFHQFFGENTLRSDLSVSVPELGSLLDHTGPLAEAEARAARNFGADHTFFVINGTSTANKIVWHAMVGRDDLVLVDRNCHKSVVHAIIMTGAIPIYLCPERNELGIIGPIPLSEFSPASIQAKIQAHPLAQGRTPRIKLAVVTNSTYDGLCYHAGLIKQTLGASVEVLHFDEAWFAYAAFHDFFEGRYAMGTPRAADDPLLFSTHSTHKLLAAFSQASMIHVQDGATRQLDRDRFNEAFMMHISTSPQYSILASLDVASSMMEGPAGRSLLQEMFDEALSFRRALANLRQHLAAQDWWFSIWQPPATERLAAADWVLQPGADWHGFGEVADDYVLLDPLKVTLVMPGLDAGGKLGEQGIPAAVVSKFLWERGLVVEKTGLYSFLVLFSMGITKGKWSTLLTELLEFKRHYDGNTPLDQCLASVVAVQPTRYRGLGLRDLCDQLHACYRANATAKQLKRLFTRLPEVAMSPAQAYDRMVKGEVEAVPIEQLLGRVCAVMLVPYPPGIPLIMPGERFTEATRSILDYLAFARAFDQGFPGFVADVHGLQHDGPLYTVDCVRECG</sequence>
<evidence type="ECO:0000313" key="7">
    <source>
        <dbReference type="Proteomes" id="UP001183127"/>
    </source>
</evidence>
<evidence type="ECO:0000256" key="1">
    <source>
        <dbReference type="ARBA" id="ARBA00010671"/>
    </source>
</evidence>
<dbReference type="InterPro" id="IPR015424">
    <property type="entry name" value="PyrdxlP-dep_Trfase"/>
</dbReference>
<dbReference type="PROSITE" id="PS00703">
    <property type="entry name" value="OKR_DC_1"/>
    <property type="match status" value="1"/>
</dbReference>
<proteinExistence type="inferred from homology"/>
<dbReference type="Gene3D" id="3.90.100.10">
    <property type="entry name" value="Orn/Lys/Arg decarboxylase, C-terminal domain"/>
    <property type="match status" value="1"/>
</dbReference>
<dbReference type="InterPro" id="IPR008286">
    <property type="entry name" value="Prn/Lys/Arg_de-COase_C"/>
</dbReference>
<keyword evidence="2" id="KW-0210">Decarboxylase</keyword>
<dbReference type="PANTHER" id="PTHR45229">
    <property type="entry name" value="CONSTITUTIVE ORNITHINE DECARBOXYLASE"/>
    <property type="match status" value="1"/>
</dbReference>
<keyword evidence="4" id="KW-0456">Lyase</keyword>
<organism evidence="6 7">
    <name type="scientific">Pseudomonas entomophila</name>
    <dbReference type="NCBI Taxonomy" id="312306"/>
    <lineage>
        <taxon>Bacteria</taxon>
        <taxon>Pseudomonadati</taxon>
        <taxon>Pseudomonadota</taxon>
        <taxon>Gammaproteobacteria</taxon>
        <taxon>Pseudomonadales</taxon>
        <taxon>Pseudomonadaceae</taxon>
        <taxon>Pseudomonas</taxon>
    </lineage>
</organism>
<gene>
    <name evidence="6" type="ORF">RAH46_11565</name>
</gene>
<dbReference type="InterPro" id="IPR015421">
    <property type="entry name" value="PyrdxlP-dep_Trfase_major"/>
</dbReference>
<dbReference type="GeneID" id="32806628"/>
<dbReference type="Proteomes" id="UP001183127">
    <property type="component" value="Chromosome"/>
</dbReference>
<dbReference type="EMBL" id="CP132921">
    <property type="protein sequence ID" value="WMW07946.1"/>
    <property type="molecule type" value="Genomic_DNA"/>
</dbReference>
<evidence type="ECO:0000256" key="2">
    <source>
        <dbReference type="ARBA" id="ARBA00022793"/>
    </source>
</evidence>
<dbReference type="PANTHER" id="PTHR45229:SF3">
    <property type="entry name" value="BIODEGRADATIVE ARGININE DECARBOXYLASE"/>
    <property type="match status" value="1"/>
</dbReference>
<dbReference type="Pfam" id="PF03711">
    <property type="entry name" value="OKR_DC_1_C"/>
    <property type="match status" value="1"/>
</dbReference>
<name>A0ABY9QV85_9PSED</name>
<dbReference type="Gene3D" id="3.40.640.10">
    <property type="entry name" value="Type I PLP-dependent aspartate aminotransferase-like (Major domain)"/>
    <property type="match status" value="1"/>
</dbReference>
<keyword evidence="7" id="KW-1185">Reference proteome</keyword>
<dbReference type="Gene3D" id="3.90.1150.10">
    <property type="entry name" value="Aspartate Aminotransferase, domain 1"/>
    <property type="match status" value="1"/>
</dbReference>
<feature type="domain" description="Orn/Lys/Arg decarboxylases family 1 pyridoxal-P attachment site" evidence="5">
    <location>
        <begin position="388"/>
        <end position="402"/>
    </location>
</feature>